<keyword evidence="2" id="KW-0808">Transferase</keyword>
<dbReference type="PANTHER" id="PTHR30068:SF3">
    <property type="entry name" value="PHOSPHOLIPID_GLYCEROL ACYLTRANSFERASE DOMAIN-CONTAINING PROTEIN"/>
    <property type="match status" value="1"/>
</dbReference>
<dbReference type="EMBL" id="CP022356">
    <property type="protein sequence ID" value="ASK79542.1"/>
    <property type="molecule type" value="Genomic_DNA"/>
</dbReference>
<dbReference type="OrthoDB" id="1078132at2"/>
<evidence type="ECO:0000259" key="1">
    <source>
        <dbReference type="SMART" id="SM00563"/>
    </source>
</evidence>
<dbReference type="Proteomes" id="UP000242175">
    <property type="component" value="Chromosome small"/>
</dbReference>
<dbReference type="KEGG" id="pmai:CF386_10825"/>
<reference evidence="2 3" key="1">
    <citation type="journal article" date="2016" name="Int. J. Syst. Evol. Microbiol.">
        <title>Paraphotobacterium marinum gen. nov., sp. nov., a member of the family Vibrionaceae, isolated from surface seawater.</title>
        <authorList>
            <person name="Huang Z."/>
            <person name="Dong C."/>
            <person name="Shao Z."/>
        </authorList>
    </citation>
    <scope>NUCLEOTIDE SEQUENCE [LARGE SCALE GENOMIC DNA]</scope>
    <source>
        <strain evidence="2 3">NSCS20N07D</strain>
    </source>
</reference>
<keyword evidence="2" id="KW-0012">Acyltransferase</keyword>
<proteinExistence type="predicted"/>
<dbReference type="GO" id="GO:0019698">
    <property type="term" value="P:D-galacturonate catabolic process"/>
    <property type="evidence" value="ECO:0007669"/>
    <property type="project" value="TreeGrafter"/>
</dbReference>
<dbReference type="InterPro" id="IPR002123">
    <property type="entry name" value="Plipid/glycerol_acylTrfase"/>
</dbReference>
<dbReference type="PANTHER" id="PTHR30068">
    <property type="entry name" value="URONATE ISOMERASE"/>
    <property type="match status" value="1"/>
</dbReference>
<accession>A0A220VH86</accession>
<dbReference type="SMART" id="SM00563">
    <property type="entry name" value="PlsC"/>
    <property type="match status" value="1"/>
</dbReference>
<dbReference type="RefSeq" id="WP_089074450.1">
    <property type="nucleotide sequence ID" value="NZ_CBCSAM010000008.1"/>
</dbReference>
<dbReference type="GO" id="GO:0016746">
    <property type="term" value="F:acyltransferase activity"/>
    <property type="evidence" value="ECO:0007669"/>
    <property type="project" value="UniProtKB-KW"/>
</dbReference>
<dbReference type="GO" id="GO:0042840">
    <property type="term" value="P:D-glucuronate catabolic process"/>
    <property type="evidence" value="ECO:0007669"/>
    <property type="project" value="TreeGrafter"/>
</dbReference>
<evidence type="ECO:0000313" key="3">
    <source>
        <dbReference type="Proteomes" id="UP000242175"/>
    </source>
</evidence>
<feature type="domain" description="Phospholipid/glycerol acyltransferase" evidence="1">
    <location>
        <begin position="107"/>
        <end position="243"/>
    </location>
</feature>
<name>A0A220VH86_9GAMM</name>
<protein>
    <submittedName>
        <fullName evidence="2">Acyltransferase</fullName>
    </submittedName>
</protein>
<keyword evidence="3" id="KW-1185">Reference proteome</keyword>
<gene>
    <name evidence="2" type="ORF">CF386_10825</name>
</gene>
<dbReference type="Pfam" id="PF01553">
    <property type="entry name" value="Acyltransferase"/>
    <property type="match status" value="1"/>
</dbReference>
<organism evidence="2 3">
    <name type="scientific">Paraphotobacterium marinum</name>
    <dbReference type="NCBI Taxonomy" id="1755811"/>
    <lineage>
        <taxon>Bacteria</taxon>
        <taxon>Pseudomonadati</taxon>
        <taxon>Pseudomonadota</taxon>
        <taxon>Gammaproteobacteria</taxon>
        <taxon>Vibrionales</taxon>
        <taxon>Vibrionaceae</taxon>
        <taxon>Paraphotobacterium</taxon>
    </lineage>
</organism>
<evidence type="ECO:0000313" key="2">
    <source>
        <dbReference type="EMBL" id="ASK79542.1"/>
    </source>
</evidence>
<sequence length="371" mass="42685">MLDSNSDIFKEIRPYHDDEVNGAIKNLINDQEFLDLIMHAKFSIHNKKLIKIITPLLKFFLKVKFRNIKTVKQVQDQIANYMHKLIPNTIEKLNYEGLEKLEKNKPYLFISNHRNIAMDSALINWCLHMEGFPTVRIAMGDNLLKKDCSTILMKLNKTFIVDRSSTGRELLKSLKNLSKYIRLSLKEGNSIWIAQKSGRAKDGNDQTDPAMIKMLSLDFKKDKLSFSDIVNQMNIVPVSISYENDPCDIMMANEIHKLNINGSYEKTEFEDIDTIIKGILGKKGKVNVSFGSPLKGEFTTPEEVSAAIDAVIHKSYYLFPYNLIAAEQTKDEDDILELKEKWNQKLESLSPEIRLIVKNMYAKPVHNKKIL</sequence>
<dbReference type="SUPFAM" id="SSF69593">
    <property type="entry name" value="Glycerol-3-phosphate (1)-acyltransferase"/>
    <property type="match status" value="1"/>
</dbReference>
<dbReference type="AlphaFoldDB" id="A0A220VH86"/>